<proteinExistence type="inferred from homology"/>
<protein>
    <recommendedName>
        <fullName evidence="5">Vacuolar protein sorting-associated protein 53 homolog</fullName>
    </recommendedName>
</protein>
<dbReference type="Pfam" id="PF16854">
    <property type="entry name" value="VPS53_C"/>
    <property type="match status" value="1"/>
</dbReference>
<organism evidence="11 12">
    <name type="scientific">Loxostege sticticalis</name>
    <name type="common">Beet webworm moth</name>
    <dbReference type="NCBI Taxonomy" id="481309"/>
    <lineage>
        <taxon>Eukaryota</taxon>
        <taxon>Metazoa</taxon>
        <taxon>Ecdysozoa</taxon>
        <taxon>Arthropoda</taxon>
        <taxon>Hexapoda</taxon>
        <taxon>Insecta</taxon>
        <taxon>Pterygota</taxon>
        <taxon>Neoptera</taxon>
        <taxon>Endopterygota</taxon>
        <taxon>Lepidoptera</taxon>
        <taxon>Glossata</taxon>
        <taxon>Ditrysia</taxon>
        <taxon>Pyraloidea</taxon>
        <taxon>Crambidae</taxon>
        <taxon>Pyraustinae</taxon>
        <taxon>Loxostege</taxon>
    </lineage>
</organism>
<feature type="compositionally biased region" description="Basic and acidic residues" evidence="9">
    <location>
        <begin position="1565"/>
        <end position="1576"/>
    </location>
</feature>
<dbReference type="SMART" id="SM00458">
    <property type="entry name" value="RICIN"/>
    <property type="match status" value="1"/>
</dbReference>
<comment type="subcellular location">
    <subcellularLocation>
        <location evidence="3">Endosome membrane</location>
        <topology evidence="3">Peripheral membrane protein</topology>
    </subcellularLocation>
    <subcellularLocation>
        <location evidence="2">Golgi apparatus membrane</location>
        <topology evidence="2">Single-pass type II membrane protein</topology>
    </subcellularLocation>
    <subcellularLocation>
        <location evidence="1">Golgi apparatus</location>
        <location evidence="1">trans-Golgi network membrane</location>
        <topology evidence="1">Peripheral membrane protein</topology>
    </subcellularLocation>
</comment>
<dbReference type="SUPFAM" id="SSF50370">
    <property type="entry name" value="Ricin B-like lectins"/>
    <property type="match status" value="1"/>
</dbReference>
<feature type="region of interest" description="Disordered" evidence="9">
    <location>
        <begin position="375"/>
        <end position="408"/>
    </location>
</feature>
<evidence type="ECO:0000256" key="2">
    <source>
        <dbReference type="ARBA" id="ARBA00004323"/>
    </source>
</evidence>
<accession>A0ABD0S779</accession>
<dbReference type="PANTHER" id="PTHR12820">
    <property type="entry name" value="VACUOLAR SORTING PROTEIN 53"/>
    <property type="match status" value="1"/>
</dbReference>
<feature type="compositionally biased region" description="Basic residues" evidence="9">
    <location>
        <begin position="1748"/>
        <end position="1759"/>
    </location>
</feature>
<feature type="region of interest" description="Disordered" evidence="9">
    <location>
        <begin position="1808"/>
        <end position="1870"/>
    </location>
</feature>
<dbReference type="GO" id="GO:0000139">
    <property type="term" value="C:Golgi membrane"/>
    <property type="evidence" value="ECO:0007669"/>
    <property type="project" value="UniProtKB-SubCell"/>
</dbReference>
<keyword evidence="7" id="KW-0333">Golgi apparatus</keyword>
<feature type="region of interest" description="Disordered" evidence="9">
    <location>
        <begin position="1748"/>
        <end position="1795"/>
    </location>
</feature>
<feature type="domain" description="Ricin B lectin" evidence="10">
    <location>
        <begin position="1436"/>
        <end position="1565"/>
    </location>
</feature>
<feature type="compositionally biased region" description="Basic residues" evidence="9">
    <location>
        <begin position="1896"/>
        <end position="1909"/>
    </location>
</feature>
<comment type="similarity">
    <text evidence="4">Belongs to the VPS53 family.</text>
</comment>
<dbReference type="Proteomes" id="UP001549921">
    <property type="component" value="Unassembled WGS sequence"/>
</dbReference>
<dbReference type="InterPro" id="IPR039766">
    <property type="entry name" value="Vps53"/>
</dbReference>
<dbReference type="CDD" id="cd00761">
    <property type="entry name" value="Glyco_tranf_GTA_type"/>
    <property type="match status" value="1"/>
</dbReference>
<reference evidence="11 12" key="1">
    <citation type="submission" date="2024-06" db="EMBL/GenBank/DDBJ databases">
        <title>A chromosome-level genome assembly of beet webworm, Loxostege sticticalis.</title>
        <authorList>
            <person name="Zhang Y."/>
        </authorList>
    </citation>
    <scope>NUCLEOTIDE SEQUENCE [LARGE SCALE GENOMIC DNA]</scope>
    <source>
        <strain evidence="11">AQ028</strain>
        <tissue evidence="11">Male pupae</tissue>
    </source>
</reference>
<feature type="compositionally biased region" description="Basic and acidic residues" evidence="9">
    <location>
        <begin position="1973"/>
        <end position="1987"/>
    </location>
</feature>
<evidence type="ECO:0000256" key="9">
    <source>
        <dbReference type="SAM" id="MobiDB-lite"/>
    </source>
</evidence>
<evidence type="ECO:0000256" key="1">
    <source>
        <dbReference type="ARBA" id="ARBA00004150"/>
    </source>
</evidence>
<dbReference type="InterPro" id="IPR000772">
    <property type="entry name" value="Ricin_B_lectin"/>
</dbReference>
<feature type="compositionally biased region" description="Acidic residues" evidence="9">
    <location>
        <begin position="1988"/>
        <end position="2000"/>
    </location>
</feature>
<comment type="caution">
    <text evidence="11">The sequence shown here is derived from an EMBL/GenBank/DDBJ whole genome shotgun (WGS) entry which is preliminary data.</text>
</comment>
<dbReference type="Pfam" id="PF00535">
    <property type="entry name" value="Glycos_transf_2"/>
    <property type="match status" value="3"/>
</dbReference>
<dbReference type="PANTHER" id="PTHR12820:SF0">
    <property type="entry name" value="VACUOLAR PROTEIN SORTING-ASSOCIATED PROTEIN 53 HOMOLOG"/>
    <property type="match status" value="1"/>
</dbReference>
<dbReference type="Gene3D" id="3.90.550.10">
    <property type="entry name" value="Spore Coat Polysaccharide Biosynthesis Protein SpsA, Chain A"/>
    <property type="match status" value="4"/>
</dbReference>
<dbReference type="InterPro" id="IPR038260">
    <property type="entry name" value="Vps53_C_sf"/>
</dbReference>
<feature type="compositionally biased region" description="Basic residues" evidence="9">
    <location>
        <begin position="1618"/>
        <end position="1641"/>
    </location>
</feature>
<dbReference type="SUPFAM" id="SSF53448">
    <property type="entry name" value="Nucleotide-diphospho-sugar transferases"/>
    <property type="match status" value="3"/>
</dbReference>
<evidence type="ECO:0000256" key="6">
    <source>
        <dbReference type="ARBA" id="ARBA00022753"/>
    </source>
</evidence>
<evidence type="ECO:0000313" key="11">
    <source>
        <dbReference type="EMBL" id="KAL0809887.1"/>
    </source>
</evidence>
<evidence type="ECO:0000256" key="4">
    <source>
        <dbReference type="ARBA" id="ARBA00008628"/>
    </source>
</evidence>
<dbReference type="PROSITE" id="PS50231">
    <property type="entry name" value="RICIN_B_LECTIN"/>
    <property type="match status" value="1"/>
</dbReference>
<feature type="region of interest" description="Disordered" evidence="9">
    <location>
        <begin position="1888"/>
        <end position="1911"/>
    </location>
</feature>
<feature type="region of interest" description="Disordered" evidence="9">
    <location>
        <begin position="1565"/>
        <end position="1641"/>
    </location>
</feature>
<gene>
    <name evidence="11" type="ORF">ABMA28_011366</name>
</gene>
<dbReference type="InterPro" id="IPR035992">
    <property type="entry name" value="Ricin_B-like_lectins"/>
</dbReference>
<evidence type="ECO:0000256" key="8">
    <source>
        <dbReference type="ARBA" id="ARBA00023136"/>
    </source>
</evidence>
<dbReference type="Gene3D" id="2.80.10.50">
    <property type="match status" value="1"/>
</dbReference>
<feature type="compositionally biased region" description="Low complexity" evidence="9">
    <location>
        <begin position="1771"/>
        <end position="1786"/>
    </location>
</feature>
<evidence type="ECO:0000259" key="10">
    <source>
        <dbReference type="SMART" id="SM00458"/>
    </source>
</evidence>
<dbReference type="Pfam" id="PF00652">
    <property type="entry name" value="Ricin_B_lectin"/>
    <property type="match status" value="1"/>
</dbReference>
<name>A0ABD0S779_LOXSC</name>
<dbReference type="InterPro" id="IPR007234">
    <property type="entry name" value="Vps53_N"/>
</dbReference>
<evidence type="ECO:0000256" key="3">
    <source>
        <dbReference type="ARBA" id="ARBA00004481"/>
    </source>
</evidence>
<dbReference type="GO" id="GO:0010008">
    <property type="term" value="C:endosome membrane"/>
    <property type="evidence" value="ECO:0007669"/>
    <property type="project" value="UniProtKB-SubCell"/>
</dbReference>
<dbReference type="InterPro" id="IPR031745">
    <property type="entry name" value="Vps53_C"/>
</dbReference>
<keyword evidence="8" id="KW-0472">Membrane</keyword>
<feature type="compositionally biased region" description="Basic residues" evidence="9">
    <location>
        <begin position="1825"/>
        <end position="1835"/>
    </location>
</feature>
<dbReference type="Gene3D" id="1.10.357.110">
    <property type="entry name" value="Vacuolar protein sorting-associated protein 53, C-terminus"/>
    <property type="match status" value="1"/>
</dbReference>
<feature type="region of interest" description="Disordered" evidence="9">
    <location>
        <begin position="1973"/>
        <end position="2000"/>
    </location>
</feature>
<feature type="compositionally biased region" description="Low complexity" evidence="9">
    <location>
        <begin position="1598"/>
        <end position="1614"/>
    </location>
</feature>
<keyword evidence="6" id="KW-0967">Endosome</keyword>
<dbReference type="EMBL" id="JBEDNZ010000028">
    <property type="protein sequence ID" value="KAL0809887.1"/>
    <property type="molecule type" value="Genomic_DNA"/>
</dbReference>
<dbReference type="InterPro" id="IPR001173">
    <property type="entry name" value="Glyco_trans_2-like"/>
</dbReference>
<evidence type="ECO:0000256" key="5">
    <source>
        <dbReference type="ARBA" id="ARBA00014103"/>
    </source>
</evidence>
<dbReference type="Pfam" id="PF04100">
    <property type="entry name" value="Vps53_N"/>
    <property type="match status" value="1"/>
</dbReference>
<evidence type="ECO:0000313" key="12">
    <source>
        <dbReference type="Proteomes" id="UP001549921"/>
    </source>
</evidence>
<evidence type="ECO:0000256" key="7">
    <source>
        <dbReference type="ARBA" id="ARBA00023034"/>
    </source>
</evidence>
<feature type="compositionally biased region" description="Basic and acidic residues" evidence="9">
    <location>
        <begin position="1861"/>
        <end position="1870"/>
    </location>
</feature>
<dbReference type="InterPro" id="IPR029044">
    <property type="entry name" value="Nucleotide-diphossugar_trans"/>
</dbReference>
<sequence>MDSTDILDDKDSGPEVQINLPSSVMSRIEELMGGTEQFDSDEFDAVAYINRVFPTEQSLSGVESAAARCEFRLSGVEHDIRRLVRAQAEQREAGQKALLDAQRCIGELALQVADINKKAERSESMVREITSEIKQLDCAKWNLTAAITALNHLHMLVGGVDALRQVTERRQYKEIVLPMQAIMEVLQHFESYRSIRELSTLRDQVHAIRAQLATQILADFKQAFTGGSKSTISHKTLSEACPVLDILDAKVKRELLQWFIGVQLQEYQHLFSPEQECAWISHIERRYAWLKRHLLTFEDSLANLFPSEWRLSERIAHQFCKITKTELSNIMSSRRNEIDVKLLLYAIQKTYNFELLLHKRFTGTDLGAENIDPNALDKQNAFDPDAKDTFPETETPSEASGDAPPSDEVVTSSWVRSIGECFEPYLSLYIHSLDANLRSFMDRFVQDAKSSEVGPGCGAGAVIASCGELFLFYKKCLVQCARLTTGDPMLELAGVFQKYLREYASSVLQAALPRASSASGLSLSSLGPNVPSLVSNLHTLLKDEANNSGSHTRYTKQEIAKITSVITTSEYCLETTIHLEQKLKEKVAPGLADKIDLTPEQDLFHKMINNCIQMLVQDLELACEPALQAMTKISWLNFDNVGDQSSYVTQIIMHLKNTVPNLRDNLASSRKYFTQFCIRFANSFIPKFIQNIYKCKPISTVGSEQLLLDTHMLKTALLELPSIGSEVKRPAPAMYTKVVIKLMTKAEMILKLVMAPLDGNLEGFVAQFVQLLPESTIAEFHKVLDMKGAKLSKANQAALDALFKETTKVNMVLVVSVLTLFEQWRGGKRGTAAIFSDPLEAALEQEILEDEARIIPGLGEGGVAAHLMGEDKRLGEESEKKLAINVHLSDRIAYNRSLKDYRNPACERVVYDAELPSASVILIFHNEPYSVVVRTIWSVLNSARRDNAWYKHANFVERDTGRKMTLGSPGQDPSSPFVYLKEIILVDDNSTLPELKAKLSHYVRTRLPPEMIRILRLPDRLGLIRARLAGSRAASGDVLIFLDSHCEADWDWLRPLLQRIKENRTAVLTPLIDMLEPDTLEYNNAGSAVEFEVVYLGLQNTIVCRVGLTRARLAGARYATGDVLVFLDSHCEGQPDWLRPLLQRIKQDPHAVVVPIIDVIDSSNFYYSVQDQVTFQVVGVFCSLTVTIFVWPRLGLMVARVTGAKAARGDVLIFLDAHCEVGHDWLRPLLQRIRHKRDAVLTPLIDVIDQSTFSLEASENFQVGGFTFMGHFTWIEVPEREKKRRGSDIAPTWSPTMAGGLFAINRAYYWELGAYDEQMAGWGGENLEMSFRIWQCGGTLETIPCSRVGHVFRSFHPYGLPAHTDTHGINTARMAEVWMDEYAELFYLHRPDLRKNPKIGDVTHRKILREKLKCKSFQWYLDNVYKEKFVPVRDVYGYGRFSNPATNMCLDTLQREVANSPLGVYPCHQGLQATQYFSLSSQGQLRDEESCAELQHNRDEAIEKGRRVLMAHCHGKRGQKWRYLPSGQLQHMETGLCLDAGLEAGADVMAKPCRSDEPAQRWRIDYNQDNDFKLSNDAEPSEQEERLSKLRRQRRISRSLLSFTEEPPSEAAESNATVRRHTHKKRRGKKHAKKRSRRKHTKNKFILRLVRRLANNSEEHLEVDIHCKHKKLYPNNSFVRDLVTVLNEKDIKVINNGRVFERNRVTDLNKDHHDRNEQKVLNKMDIVEPTAEPLATLAPLAPLVKIKQPKHLRNKKRKHEPMEPLSFNSLASFFDPPAAPAEAAEPTDPPASEPASRKIIIEDFVQITPTTSQPNEDGVKEVRAQKSRKRKRTRTHTTQPTTEAVDPPSAEDAPMLSSAETVHKRDGDMRDNALERDTNHISESRFRVTNDSAARRSAKRREHRHRTERHRPTTAALPVKVVMRSNLTFNLGDEFFAWRRRPDSVADLLGELAIPSNSSHHTPPIHAWIMPETRAKHEEEKVAARSDSDEDSSSSDSSSD</sequence>